<organism evidence="1 2">
    <name type="scientific">Litchfieldia salsa</name>
    <dbReference type="NCBI Taxonomy" id="930152"/>
    <lineage>
        <taxon>Bacteria</taxon>
        <taxon>Bacillati</taxon>
        <taxon>Bacillota</taxon>
        <taxon>Bacilli</taxon>
        <taxon>Bacillales</taxon>
        <taxon>Bacillaceae</taxon>
        <taxon>Litchfieldia</taxon>
    </lineage>
</organism>
<sequence>MYNDKKVENSLIEQLTQEEHVNQLDPEMDLRNVNFATGENKYLTENPDII</sequence>
<dbReference type="STRING" id="930152.SAMN05216565_113101"/>
<dbReference type="EMBL" id="FNJU01000013">
    <property type="protein sequence ID" value="SDP92976.1"/>
    <property type="molecule type" value="Genomic_DNA"/>
</dbReference>
<dbReference type="RefSeq" id="WP_175490391.1">
    <property type="nucleotide sequence ID" value="NZ_FNJU01000013.1"/>
</dbReference>
<gene>
    <name evidence="1" type="ORF">SAMN05216565_113101</name>
</gene>
<dbReference type="AlphaFoldDB" id="A0A1H0WRW8"/>
<dbReference type="Proteomes" id="UP000199159">
    <property type="component" value="Unassembled WGS sequence"/>
</dbReference>
<protein>
    <submittedName>
        <fullName evidence="1">Uncharacterized protein</fullName>
    </submittedName>
</protein>
<proteinExistence type="predicted"/>
<reference evidence="2" key="1">
    <citation type="submission" date="2016-10" db="EMBL/GenBank/DDBJ databases">
        <authorList>
            <person name="Varghese N."/>
            <person name="Submissions S."/>
        </authorList>
    </citation>
    <scope>NUCLEOTIDE SEQUENCE [LARGE SCALE GENOMIC DNA]</scope>
    <source>
        <strain evidence="2">IBRC-M10078</strain>
    </source>
</reference>
<keyword evidence="2" id="KW-1185">Reference proteome</keyword>
<evidence type="ECO:0000313" key="2">
    <source>
        <dbReference type="Proteomes" id="UP000199159"/>
    </source>
</evidence>
<accession>A0A1H0WRW8</accession>
<name>A0A1H0WRW8_9BACI</name>
<evidence type="ECO:0000313" key="1">
    <source>
        <dbReference type="EMBL" id="SDP92976.1"/>
    </source>
</evidence>